<evidence type="ECO:0000313" key="1">
    <source>
        <dbReference type="EMBL" id="KAJ3520425.1"/>
    </source>
</evidence>
<dbReference type="Proteomes" id="UP001148662">
    <property type="component" value="Unassembled WGS sequence"/>
</dbReference>
<comment type="caution">
    <text evidence="1">The sequence shown here is derived from an EMBL/GenBank/DDBJ whole genome shotgun (WGS) entry which is preliminary data.</text>
</comment>
<keyword evidence="2" id="KW-1185">Reference proteome</keyword>
<protein>
    <submittedName>
        <fullName evidence="1">Uncharacterized protein</fullName>
    </submittedName>
</protein>
<dbReference type="EMBL" id="JANHOG010002740">
    <property type="protein sequence ID" value="KAJ3520425.1"/>
    <property type="molecule type" value="Genomic_DNA"/>
</dbReference>
<sequence length="293" mass="31986">MSQNSMVWFITGASSGFGWSLAKILIARGDRVIASTRSLDKVRELECATCKALYLDVTDSVEKIQKVADDAMKIWGRVDVVVNNAGFGAPGFSEETGLQGFMHQFNANFFGVVNVSNAFLPYLRAQKSGTIVIVGSRHAWRAVNPMTGAYSASKAAVHAYGETLSAEIAPFGLRVLLVQPGAHRTNAISNARANTIIEKTIPEYEALRQKAFGKYAVQNGKQPGDAVKAMQAVVDVVNGEGKAKGKPWPLWLVLGVDAEEDMRKHLEVRAKNLEDWLEVTRSTTVDDKNIVFI</sequence>
<reference evidence="1" key="1">
    <citation type="submission" date="2022-07" db="EMBL/GenBank/DDBJ databases">
        <title>Genome Sequence of Phlebia brevispora.</title>
        <authorList>
            <person name="Buettner E."/>
        </authorList>
    </citation>
    <scope>NUCLEOTIDE SEQUENCE</scope>
    <source>
        <strain evidence="1">MPL23</strain>
    </source>
</reference>
<name>A0ACC1RJZ4_9APHY</name>
<gene>
    <name evidence="1" type="ORF">NM688_g9163</name>
</gene>
<organism evidence="1 2">
    <name type="scientific">Phlebia brevispora</name>
    <dbReference type="NCBI Taxonomy" id="194682"/>
    <lineage>
        <taxon>Eukaryota</taxon>
        <taxon>Fungi</taxon>
        <taxon>Dikarya</taxon>
        <taxon>Basidiomycota</taxon>
        <taxon>Agaricomycotina</taxon>
        <taxon>Agaricomycetes</taxon>
        <taxon>Polyporales</taxon>
        <taxon>Meruliaceae</taxon>
        <taxon>Phlebia</taxon>
    </lineage>
</organism>
<evidence type="ECO:0000313" key="2">
    <source>
        <dbReference type="Proteomes" id="UP001148662"/>
    </source>
</evidence>
<accession>A0ACC1RJZ4</accession>
<proteinExistence type="predicted"/>